<dbReference type="EMBL" id="PYGD01000002">
    <property type="protein sequence ID" value="PSK93056.1"/>
    <property type="molecule type" value="Genomic_DNA"/>
</dbReference>
<keyword evidence="3 6" id="KW-0547">Nucleotide-binding</keyword>
<comment type="caution">
    <text evidence="12">The sequence shown here is derived from an EMBL/GenBank/DDBJ whole genome shotgun (WGS) entry which is preliminary data.</text>
</comment>
<dbReference type="InterPro" id="IPR036832">
    <property type="entry name" value="PPK_N_dom_sf"/>
</dbReference>
<comment type="catalytic activity">
    <reaction evidence="6 7">
        <text>[phosphate](n) + ATP = [phosphate](n+1) + ADP</text>
        <dbReference type="Rhea" id="RHEA:19573"/>
        <dbReference type="Rhea" id="RHEA-COMP:9859"/>
        <dbReference type="Rhea" id="RHEA-COMP:14280"/>
        <dbReference type="ChEBI" id="CHEBI:16838"/>
        <dbReference type="ChEBI" id="CHEBI:30616"/>
        <dbReference type="ChEBI" id="CHEBI:456216"/>
        <dbReference type="EC" id="2.7.4.1"/>
    </reaction>
</comment>
<evidence type="ECO:0000256" key="4">
    <source>
        <dbReference type="ARBA" id="ARBA00022777"/>
    </source>
</evidence>
<dbReference type="InterPro" id="IPR025198">
    <property type="entry name" value="PPK_N_dom"/>
</dbReference>
<comment type="similarity">
    <text evidence="6 7">Belongs to the polyphosphate kinase 1 (PPK1) family.</text>
</comment>
<evidence type="ECO:0000259" key="8">
    <source>
        <dbReference type="Pfam" id="PF02503"/>
    </source>
</evidence>
<dbReference type="SUPFAM" id="SSF143724">
    <property type="entry name" value="PHP14-like"/>
    <property type="match status" value="1"/>
</dbReference>
<dbReference type="PIRSF" id="PIRSF015589">
    <property type="entry name" value="PP_kinase"/>
    <property type="match status" value="1"/>
</dbReference>
<dbReference type="InterPro" id="IPR003414">
    <property type="entry name" value="PP_kinase"/>
</dbReference>
<keyword evidence="2 6" id="KW-0808">Transferase</keyword>
<feature type="domain" description="Polyphosphate kinase middle" evidence="8">
    <location>
        <begin position="116"/>
        <end position="286"/>
    </location>
</feature>
<dbReference type="NCBIfam" id="NF003917">
    <property type="entry name" value="PRK05443.1-1"/>
    <property type="match status" value="1"/>
</dbReference>
<dbReference type="InterPro" id="IPR024953">
    <property type="entry name" value="PP_kinase_middle"/>
</dbReference>
<dbReference type="Gene3D" id="3.30.1840.10">
    <property type="entry name" value="Polyphosphate kinase middle domain"/>
    <property type="match status" value="1"/>
</dbReference>
<feature type="binding site" evidence="6">
    <location>
        <position position="383"/>
    </location>
    <ligand>
        <name>Mg(2+)</name>
        <dbReference type="ChEBI" id="CHEBI:18420"/>
    </ligand>
</feature>
<gene>
    <name evidence="6" type="primary">ppk</name>
    <name evidence="12" type="ORF">B0I18_10225</name>
</gene>
<protein>
    <recommendedName>
        <fullName evidence="6 7">Polyphosphate kinase</fullName>
        <ecNumber evidence="6 7">2.7.4.1</ecNumber>
    </recommendedName>
    <alternativeName>
        <fullName evidence="6">ATP-polyphosphate phosphotransferase</fullName>
    </alternativeName>
    <alternativeName>
        <fullName evidence="6">Polyphosphoric acid kinase</fullName>
    </alternativeName>
</protein>
<evidence type="ECO:0000313" key="12">
    <source>
        <dbReference type="EMBL" id="PSK93056.1"/>
    </source>
</evidence>
<keyword evidence="1 6" id="KW-0597">Phosphoprotein</keyword>
<dbReference type="HAMAP" id="MF_00347">
    <property type="entry name" value="Polyphosphate_kinase"/>
    <property type="match status" value="1"/>
</dbReference>
<comment type="cofactor">
    <cofactor evidence="6">
        <name>Mg(2+)</name>
        <dbReference type="ChEBI" id="CHEBI:18420"/>
    </cofactor>
</comment>
<dbReference type="SUPFAM" id="SSF56024">
    <property type="entry name" value="Phospholipase D/nuclease"/>
    <property type="match status" value="2"/>
</dbReference>
<evidence type="ECO:0000256" key="2">
    <source>
        <dbReference type="ARBA" id="ARBA00022679"/>
    </source>
</evidence>
<dbReference type="GO" id="GO:0008976">
    <property type="term" value="F:polyphosphate kinase activity"/>
    <property type="evidence" value="ECO:0007669"/>
    <property type="project" value="UniProtKB-UniRule"/>
</dbReference>
<dbReference type="InterPro" id="IPR036830">
    <property type="entry name" value="PP_kinase_middle_dom_sf"/>
</dbReference>
<accession>A0A2P8D750</accession>
<dbReference type="Gene3D" id="3.30.870.10">
    <property type="entry name" value="Endonuclease Chain A"/>
    <property type="match status" value="2"/>
</dbReference>
<feature type="binding site" evidence="6">
    <location>
        <position position="547"/>
    </location>
    <ligand>
        <name>ATP</name>
        <dbReference type="ChEBI" id="CHEBI:30616"/>
    </ligand>
</feature>
<dbReference type="Pfam" id="PF13089">
    <property type="entry name" value="PP_kinase_N"/>
    <property type="match status" value="1"/>
</dbReference>
<dbReference type="GO" id="GO:0005524">
    <property type="term" value="F:ATP binding"/>
    <property type="evidence" value="ECO:0007669"/>
    <property type="project" value="UniProtKB-KW"/>
</dbReference>
<reference evidence="12 13" key="1">
    <citation type="submission" date="2018-03" db="EMBL/GenBank/DDBJ databases">
        <title>Genomic Encyclopedia of Type Strains, Phase III (KMG-III): the genomes of soil and plant-associated and newly described type strains.</title>
        <authorList>
            <person name="Whitman W."/>
        </authorList>
    </citation>
    <scope>NUCLEOTIDE SEQUENCE [LARGE SCALE GENOMIC DNA]</scope>
    <source>
        <strain evidence="12 13">CGMCC 1.12700</strain>
    </source>
</reference>
<name>A0A2P8D750_9BACT</name>
<feature type="domain" description="Polyphosphate kinase C-terminal" evidence="11">
    <location>
        <begin position="310"/>
        <end position="474"/>
    </location>
</feature>
<keyword evidence="5 6" id="KW-0067">ATP-binding</keyword>
<dbReference type="Gene3D" id="1.20.58.310">
    <property type="entry name" value="Polyphosphate kinase N-terminal domain"/>
    <property type="match status" value="1"/>
</dbReference>
<organism evidence="12 13">
    <name type="scientific">Taibaiella chishuiensis</name>
    <dbReference type="NCBI Taxonomy" id="1434707"/>
    <lineage>
        <taxon>Bacteria</taxon>
        <taxon>Pseudomonadati</taxon>
        <taxon>Bacteroidota</taxon>
        <taxon>Chitinophagia</taxon>
        <taxon>Chitinophagales</taxon>
        <taxon>Chitinophagaceae</taxon>
        <taxon>Taibaiella</taxon>
    </lineage>
</organism>
<dbReference type="Pfam" id="PF13090">
    <property type="entry name" value="PP_kinase_C"/>
    <property type="match status" value="1"/>
</dbReference>
<comment type="PTM">
    <text evidence="6 7">An intermediate of this reaction is the autophosphorylated ppk in which a phosphate is covalently linked to a histidine residue through a N-P bond.</text>
</comment>
<evidence type="ECO:0000259" key="9">
    <source>
        <dbReference type="Pfam" id="PF13089"/>
    </source>
</evidence>
<feature type="domain" description="Polyphosphate kinase C-terminal" evidence="10">
    <location>
        <begin position="486"/>
        <end position="647"/>
    </location>
</feature>
<dbReference type="GO" id="GO:0009358">
    <property type="term" value="C:polyphosphate kinase complex"/>
    <property type="evidence" value="ECO:0007669"/>
    <property type="project" value="InterPro"/>
</dbReference>
<dbReference type="CDD" id="cd09164">
    <property type="entry name" value="PLDc_EcPPK1_C1_like"/>
    <property type="match status" value="1"/>
</dbReference>
<dbReference type="RefSeq" id="WP_106522088.1">
    <property type="nucleotide sequence ID" value="NZ_PYGD01000002.1"/>
</dbReference>
<feature type="binding site" evidence="6">
    <location>
        <position position="43"/>
    </location>
    <ligand>
        <name>ATP</name>
        <dbReference type="ChEBI" id="CHEBI:30616"/>
    </ligand>
</feature>
<dbReference type="Proteomes" id="UP000240572">
    <property type="component" value="Unassembled WGS sequence"/>
</dbReference>
<dbReference type="Pfam" id="PF17941">
    <property type="entry name" value="PP_kinase_C_1"/>
    <property type="match status" value="1"/>
</dbReference>
<evidence type="ECO:0000259" key="10">
    <source>
        <dbReference type="Pfam" id="PF13090"/>
    </source>
</evidence>
<dbReference type="EC" id="2.7.4.1" evidence="6 7"/>
<keyword evidence="4 6" id="KW-0418">Kinase</keyword>
<keyword evidence="6" id="KW-0460">Magnesium</keyword>
<comment type="function">
    <text evidence="6 7">Catalyzes the reversible transfer of the terminal phosphate of ATP to form a long-chain polyphosphate (polyP).</text>
</comment>
<dbReference type="InterPro" id="IPR025200">
    <property type="entry name" value="PPK_C_dom2"/>
</dbReference>
<dbReference type="InterPro" id="IPR041108">
    <property type="entry name" value="PP_kinase_C_1"/>
</dbReference>
<evidence type="ECO:0000256" key="6">
    <source>
        <dbReference type="HAMAP-Rule" id="MF_00347"/>
    </source>
</evidence>
<dbReference type="GO" id="GO:0006799">
    <property type="term" value="P:polyphosphate biosynthetic process"/>
    <property type="evidence" value="ECO:0007669"/>
    <property type="project" value="UniProtKB-UniRule"/>
</dbReference>
<feature type="binding site" evidence="6">
    <location>
        <position position="353"/>
    </location>
    <ligand>
        <name>Mg(2+)</name>
        <dbReference type="ChEBI" id="CHEBI:18420"/>
    </ligand>
</feature>
<evidence type="ECO:0000256" key="1">
    <source>
        <dbReference type="ARBA" id="ARBA00022553"/>
    </source>
</evidence>
<dbReference type="PANTHER" id="PTHR30218">
    <property type="entry name" value="POLYPHOSPHATE KINASE"/>
    <property type="match status" value="1"/>
</dbReference>
<sequence length="666" mass="76011">MEHQFINRDISWLSFNERVLDEATKAALPVLERLRFLSIYSSNLDEFYRVRMPAIMALGKLREQVQVADTVSALINRQLRLFGQTLATDIIPALRQNKIHLVYNEPLPEHLQPLLLAYFQAQLSAFLQPVFLGQDNTFFPENNRIYLAVSIERDGLAGLAVVNIPSAELGRFFPAQTGDVQYVVMLDDILKAHIHLVFPGWKVTGCYSFKITRDAELELDDEYKGDIAQLIEEQIVKRDFGYATRFLYDSAMPDEDLERIVAALKLDHANNVAGGRYHNLKDFADFPVRRDALSYERWPALQAGVGGESLFAAITQQDIVVHTPYQSYDTVLRFFNEAALDADVQEICITMYRVAGDSRIAHALISAARNGKQVTVFVELKARFDEANNIRWAKQMKAAGVRIIYSIPGLKVHAKVALVKKKEGLRTRYYGLLATGNFNESTARFYTDHILFTAHKGILRELELLFLFLAKRRKPLLDDHFEPQHLLIAQFNLQQRFLQLLDREIAHAQQGRPASVIIKLNNLEEEVLIRKLYEAAQAGVRIQLLVRSICRLAPGVAGLSEGITVHRIVDRYLEHGRVFIFHNGGEEELYMGSADWMNRNIYRRIEVCFPVYDARVRAEIREMINLQLQDNTAAVALDAEGRNVQLVQEAPVIASQQAIYNFLKER</sequence>
<dbReference type="OrthoDB" id="9761456at2"/>
<evidence type="ECO:0000313" key="13">
    <source>
        <dbReference type="Proteomes" id="UP000240572"/>
    </source>
</evidence>
<keyword evidence="6" id="KW-0479">Metal-binding</keyword>
<feature type="domain" description="Polyphosphate kinase N-terminal" evidence="9">
    <location>
        <begin position="5"/>
        <end position="102"/>
    </location>
</feature>
<dbReference type="Pfam" id="PF02503">
    <property type="entry name" value="PP_kinase"/>
    <property type="match status" value="1"/>
</dbReference>
<evidence type="ECO:0000259" key="11">
    <source>
        <dbReference type="Pfam" id="PF17941"/>
    </source>
</evidence>
<feature type="binding site" evidence="6">
    <location>
        <position position="575"/>
    </location>
    <ligand>
        <name>ATP</name>
        <dbReference type="ChEBI" id="CHEBI:30616"/>
    </ligand>
</feature>
<dbReference type="AlphaFoldDB" id="A0A2P8D750"/>
<dbReference type="CDD" id="cd09167">
    <property type="entry name" value="PLDc_EcPPK1_C2_like"/>
    <property type="match status" value="1"/>
</dbReference>
<dbReference type="SUPFAM" id="SSF140356">
    <property type="entry name" value="PPK N-terminal domain-like"/>
    <property type="match status" value="1"/>
</dbReference>
<evidence type="ECO:0000256" key="3">
    <source>
        <dbReference type="ARBA" id="ARBA00022741"/>
    </source>
</evidence>
<proteinExistence type="inferred from homology"/>
<dbReference type="NCBIfam" id="TIGR03705">
    <property type="entry name" value="poly_P_kin"/>
    <property type="match status" value="1"/>
</dbReference>
<feature type="binding site" evidence="6">
    <location>
        <position position="446"/>
    </location>
    <ligand>
        <name>ATP</name>
        <dbReference type="ChEBI" id="CHEBI:30616"/>
    </ligand>
</feature>
<dbReference type="PANTHER" id="PTHR30218:SF0">
    <property type="entry name" value="POLYPHOSPHATE KINASE"/>
    <property type="match status" value="1"/>
</dbReference>
<evidence type="ECO:0000256" key="5">
    <source>
        <dbReference type="ARBA" id="ARBA00022840"/>
    </source>
</evidence>
<evidence type="ECO:0000256" key="7">
    <source>
        <dbReference type="RuleBase" id="RU003800"/>
    </source>
</evidence>
<dbReference type="GO" id="GO:0046872">
    <property type="term" value="F:metal ion binding"/>
    <property type="evidence" value="ECO:0007669"/>
    <property type="project" value="UniProtKB-KW"/>
</dbReference>
<feature type="active site" description="Phosphohistidine intermediate" evidence="6">
    <location>
        <position position="413"/>
    </location>
</feature>
<keyword evidence="13" id="KW-1185">Reference proteome</keyword>